<dbReference type="SUPFAM" id="SSF46565">
    <property type="entry name" value="Chaperone J-domain"/>
    <property type="match status" value="1"/>
</dbReference>
<dbReference type="CDD" id="cd06257">
    <property type="entry name" value="DnaJ"/>
    <property type="match status" value="1"/>
</dbReference>
<organism evidence="2 3">
    <name type="scientific">Mikania micrantha</name>
    <name type="common">bitter vine</name>
    <dbReference type="NCBI Taxonomy" id="192012"/>
    <lineage>
        <taxon>Eukaryota</taxon>
        <taxon>Viridiplantae</taxon>
        <taxon>Streptophyta</taxon>
        <taxon>Embryophyta</taxon>
        <taxon>Tracheophyta</taxon>
        <taxon>Spermatophyta</taxon>
        <taxon>Magnoliopsida</taxon>
        <taxon>eudicotyledons</taxon>
        <taxon>Gunneridae</taxon>
        <taxon>Pentapetalae</taxon>
        <taxon>asterids</taxon>
        <taxon>campanulids</taxon>
        <taxon>Asterales</taxon>
        <taxon>Asteraceae</taxon>
        <taxon>Asteroideae</taxon>
        <taxon>Heliantheae alliance</taxon>
        <taxon>Eupatorieae</taxon>
        <taxon>Mikania</taxon>
    </lineage>
</organism>
<keyword evidence="3" id="KW-1185">Reference proteome</keyword>
<dbReference type="InterPro" id="IPR001623">
    <property type="entry name" value="DnaJ_domain"/>
</dbReference>
<dbReference type="GO" id="GO:0009507">
    <property type="term" value="C:chloroplast"/>
    <property type="evidence" value="ECO:0007669"/>
    <property type="project" value="TreeGrafter"/>
</dbReference>
<sequence length="188" mass="21455">MMNSNSFPSATHAIFDSSTKPLISSHNFFKFNATPSRRRNTTVKASVAVMPAPEKETLYDLLGVSENGTSSEIKQAYKKMALKYHPDVSPPDRAEEYTVKFIRVQEAYETLSDPQARFLYDSCMAKGFAYSGRRETRFDSRSDWKDTWEEQLSELQRRSRVQARGMSWAERVRMQRTGSCVNGSDPVA</sequence>
<gene>
    <name evidence="2" type="ORF">E3N88_17338</name>
</gene>
<dbReference type="EMBL" id="SZYD01000009">
    <property type="protein sequence ID" value="KAD5317392.1"/>
    <property type="molecule type" value="Genomic_DNA"/>
</dbReference>
<name>A0A5N6NRK3_9ASTR</name>
<dbReference type="OrthoDB" id="445556at2759"/>
<dbReference type="PANTHER" id="PTHR45090:SF14">
    <property type="entry name" value="DNAJ DOMAIN, CHAPERONE J-DOMAIN SUPERFAMILY"/>
    <property type="match status" value="1"/>
</dbReference>
<dbReference type="AlphaFoldDB" id="A0A5N6NRK3"/>
<proteinExistence type="predicted"/>
<dbReference type="Gene3D" id="1.10.287.110">
    <property type="entry name" value="DnaJ domain"/>
    <property type="match status" value="1"/>
</dbReference>
<evidence type="ECO:0000259" key="1">
    <source>
        <dbReference type="PROSITE" id="PS50076"/>
    </source>
</evidence>
<dbReference type="Pfam" id="PF00226">
    <property type="entry name" value="DnaJ"/>
    <property type="match status" value="1"/>
</dbReference>
<dbReference type="PROSITE" id="PS50076">
    <property type="entry name" value="DNAJ_2"/>
    <property type="match status" value="1"/>
</dbReference>
<dbReference type="PRINTS" id="PR00625">
    <property type="entry name" value="JDOMAIN"/>
</dbReference>
<reference evidence="2 3" key="1">
    <citation type="submission" date="2019-05" db="EMBL/GenBank/DDBJ databases">
        <title>Mikania micrantha, genome provides insights into the molecular mechanism of rapid growth.</title>
        <authorList>
            <person name="Liu B."/>
        </authorList>
    </citation>
    <scope>NUCLEOTIDE SEQUENCE [LARGE SCALE GENOMIC DNA]</scope>
    <source>
        <strain evidence="2">NLD-2019</strain>
        <tissue evidence="2">Leaf</tissue>
    </source>
</reference>
<dbReference type="PANTHER" id="PTHR45090">
    <property type="entry name" value="CHAPERONE PROTEIN DNAJ 20 CHLOROPLASTIC"/>
    <property type="match status" value="1"/>
</dbReference>
<comment type="caution">
    <text evidence="2">The sequence shown here is derived from an EMBL/GenBank/DDBJ whole genome shotgun (WGS) entry which is preliminary data.</text>
</comment>
<dbReference type="InterPro" id="IPR053232">
    <property type="entry name" value="DnaJ_C/III_chloroplastic"/>
</dbReference>
<accession>A0A5N6NRK3</accession>
<feature type="domain" description="J" evidence="1">
    <location>
        <begin position="57"/>
        <end position="124"/>
    </location>
</feature>
<evidence type="ECO:0000313" key="3">
    <source>
        <dbReference type="Proteomes" id="UP000326396"/>
    </source>
</evidence>
<evidence type="ECO:0000313" key="2">
    <source>
        <dbReference type="EMBL" id="KAD5317392.1"/>
    </source>
</evidence>
<dbReference type="SMART" id="SM00271">
    <property type="entry name" value="DnaJ"/>
    <property type="match status" value="1"/>
</dbReference>
<dbReference type="Proteomes" id="UP000326396">
    <property type="component" value="Linkage Group LG17"/>
</dbReference>
<dbReference type="InterPro" id="IPR036869">
    <property type="entry name" value="J_dom_sf"/>
</dbReference>
<protein>
    <recommendedName>
        <fullName evidence="1">J domain-containing protein</fullName>
    </recommendedName>
</protein>